<protein>
    <recommendedName>
        <fullName evidence="4">Lipoprotein</fullName>
    </recommendedName>
</protein>
<accession>H3NNH5</accession>
<feature type="chain" id="PRO_5039439130" description="Lipoprotein" evidence="1">
    <location>
        <begin position="21"/>
        <end position="195"/>
    </location>
</feature>
<dbReference type="GeneID" id="96998881"/>
<keyword evidence="3" id="KW-1185">Reference proteome</keyword>
<keyword evidence="1" id="KW-0732">Signal</keyword>
<proteinExistence type="predicted"/>
<evidence type="ECO:0008006" key="4">
    <source>
        <dbReference type="Google" id="ProtNLM"/>
    </source>
</evidence>
<dbReference type="HOGENOM" id="CLU_1394664_0_0_9"/>
<dbReference type="AlphaFoldDB" id="H3NNH5"/>
<dbReference type="EMBL" id="AGEI01000021">
    <property type="protein sequence ID" value="EHR33950.1"/>
    <property type="molecule type" value="Genomic_DNA"/>
</dbReference>
<gene>
    <name evidence="2" type="ORF">HMPREF9709_00886</name>
</gene>
<comment type="caution">
    <text evidence="2">The sequence shown here is derived from an EMBL/GenBank/DDBJ whole genome shotgun (WGS) entry which is preliminary data.</text>
</comment>
<dbReference type="OrthoDB" id="9961235at2"/>
<evidence type="ECO:0000313" key="3">
    <source>
        <dbReference type="Proteomes" id="UP000004191"/>
    </source>
</evidence>
<feature type="signal peptide" evidence="1">
    <location>
        <begin position="1"/>
        <end position="20"/>
    </location>
</feature>
<dbReference type="RefSeq" id="WP_005398305.1">
    <property type="nucleotide sequence ID" value="NZ_JH601088.1"/>
</dbReference>
<dbReference type="Proteomes" id="UP000004191">
    <property type="component" value="Unassembled WGS sequence"/>
</dbReference>
<name>H3NNH5_9FIRM</name>
<evidence type="ECO:0000313" key="2">
    <source>
        <dbReference type="EMBL" id="EHR33950.1"/>
    </source>
</evidence>
<reference evidence="2 3" key="1">
    <citation type="submission" date="2012-01" db="EMBL/GenBank/DDBJ databases">
        <title>The Genome Sequence of Helcococcus kunzii ATCC 51366.</title>
        <authorList>
            <consortium name="The Broad Institute Genome Sequencing Platform"/>
            <person name="Earl A."/>
            <person name="Ward D."/>
            <person name="Feldgarden M."/>
            <person name="Gevers D."/>
            <person name="Huys G."/>
            <person name="Young S.K."/>
            <person name="Zeng Q."/>
            <person name="Gargeya S."/>
            <person name="Fitzgerald M."/>
            <person name="Haas B."/>
            <person name="Abouelleil A."/>
            <person name="Alvarado L."/>
            <person name="Arachchi H.M."/>
            <person name="Berlin A."/>
            <person name="Chapman S.B."/>
            <person name="Gearin G."/>
            <person name="Goldberg J."/>
            <person name="Griggs A."/>
            <person name="Gujja S."/>
            <person name="Hansen M."/>
            <person name="Heiman D."/>
            <person name="Howarth C."/>
            <person name="Larimer J."/>
            <person name="Lui A."/>
            <person name="MacDonald P.J.P."/>
            <person name="McCowen C."/>
            <person name="Montmayeur A."/>
            <person name="Murphy C."/>
            <person name="Neiman D."/>
            <person name="Pearson M."/>
            <person name="Priest M."/>
            <person name="Roberts A."/>
            <person name="Saif S."/>
            <person name="Shea T."/>
            <person name="Sisk P."/>
            <person name="Stolte C."/>
            <person name="Sykes S."/>
            <person name="Wortman J."/>
            <person name="Nusbaum C."/>
            <person name="Birren B."/>
        </authorList>
    </citation>
    <scope>NUCLEOTIDE SEQUENCE [LARGE SCALE GENOMIC DNA]</scope>
    <source>
        <strain evidence="2 3">ATCC 51366</strain>
    </source>
</reference>
<organism evidence="2 3">
    <name type="scientific">Helcococcus kunzii ATCC 51366</name>
    <dbReference type="NCBI Taxonomy" id="883114"/>
    <lineage>
        <taxon>Bacteria</taxon>
        <taxon>Bacillati</taxon>
        <taxon>Bacillota</taxon>
        <taxon>Tissierellia</taxon>
        <taxon>Tissierellales</taxon>
        <taxon>Peptoniphilaceae</taxon>
        <taxon>Helcococcus</taxon>
    </lineage>
</organism>
<sequence length="195" mass="22373">MKKILNFALFIIVLITVVSCNKNTTSNDKTKDEDTVKKETEELTKETNNEEVTKSLFADGELKNISYSNTQAKLEYIGSDKFNLKIRIEQKDEIKFTTENQNIYADIYISSQEFENGEILNVKDINDKSLYKIPLKDGKIPATTEILIDEKSELLTPEEKNDILNKTEGLWISVQLRDPQGKILEVSNTIFNEKN</sequence>
<evidence type="ECO:0000256" key="1">
    <source>
        <dbReference type="SAM" id="SignalP"/>
    </source>
</evidence>
<dbReference type="PROSITE" id="PS51257">
    <property type="entry name" value="PROKAR_LIPOPROTEIN"/>
    <property type="match status" value="1"/>
</dbReference>